<accession>A0A1Y2B7Y5</accession>
<evidence type="ECO:0000313" key="2">
    <source>
        <dbReference type="Proteomes" id="UP000193642"/>
    </source>
</evidence>
<sequence length="71" mass="7934">MSSFFTRFAVPLGAAAFAITFTNAPTLLWARTGPVDSNNKPFVFPDFVKKPNNEPLFSRAFDPADYNTFQL</sequence>
<dbReference type="EMBL" id="MCGO01000080">
    <property type="protein sequence ID" value="ORY30948.1"/>
    <property type="molecule type" value="Genomic_DNA"/>
</dbReference>
<dbReference type="OrthoDB" id="2094179at2759"/>
<comment type="caution">
    <text evidence="1">The sequence shown here is derived from an EMBL/GenBank/DDBJ whole genome shotgun (WGS) entry which is preliminary data.</text>
</comment>
<proteinExistence type="predicted"/>
<name>A0A1Y2B7Y5_9FUNG</name>
<dbReference type="AlphaFoldDB" id="A0A1Y2B7Y5"/>
<dbReference type="Proteomes" id="UP000193642">
    <property type="component" value="Unassembled WGS sequence"/>
</dbReference>
<organism evidence="1 2">
    <name type="scientific">Rhizoclosmatium globosum</name>
    <dbReference type="NCBI Taxonomy" id="329046"/>
    <lineage>
        <taxon>Eukaryota</taxon>
        <taxon>Fungi</taxon>
        <taxon>Fungi incertae sedis</taxon>
        <taxon>Chytridiomycota</taxon>
        <taxon>Chytridiomycota incertae sedis</taxon>
        <taxon>Chytridiomycetes</taxon>
        <taxon>Chytridiales</taxon>
        <taxon>Chytriomycetaceae</taxon>
        <taxon>Rhizoclosmatium</taxon>
    </lineage>
</organism>
<gene>
    <name evidence="1" type="ORF">BCR33DRAFT_792453</name>
</gene>
<protein>
    <submittedName>
        <fullName evidence="1">Uncharacterized protein</fullName>
    </submittedName>
</protein>
<reference evidence="1 2" key="1">
    <citation type="submission" date="2016-07" db="EMBL/GenBank/DDBJ databases">
        <title>Pervasive Adenine N6-methylation of Active Genes in Fungi.</title>
        <authorList>
            <consortium name="DOE Joint Genome Institute"/>
            <person name="Mondo S.J."/>
            <person name="Dannebaum R.O."/>
            <person name="Kuo R.C."/>
            <person name="Labutti K."/>
            <person name="Haridas S."/>
            <person name="Kuo A."/>
            <person name="Salamov A."/>
            <person name="Ahrendt S.R."/>
            <person name="Lipzen A."/>
            <person name="Sullivan W."/>
            <person name="Andreopoulos W.B."/>
            <person name="Clum A."/>
            <person name="Lindquist E."/>
            <person name="Daum C."/>
            <person name="Ramamoorthy G.K."/>
            <person name="Gryganskyi A."/>
            <person name="Culley D."/>
            <person name="Magnuson J.K."/>
            <person name="James T.Y."/>
            <person name="O'Malley M.A."/>
            <person name="Stajich J.E."/>
            <person name="Spatafora J.W."/>
            <person name="Visel A."/>
            <person name="Grigoriev I.V."/>
        </authorList>
    </citation>
    <scope>NUCLEOTIDE SEQUENCE [LARGE SCALE GENOMIC DNA]</scope>
    <source>
        <strain evidence="1 2">JEL800</strain>
    </source>
</reference>
<evidence type="ECO:0000313" key="1">
    <source>
        <dbReference type="EMBL" id="ORY30948.1"/>
    </source>
</evidence>
<keyword evidence="2" id="KW-1185">Reference proteome</keyword>